<proteinExistence type="predicted"/>
<reference evidence="3 4" key="1">
    <citation type="submission" date="2016-10" db="EMBL/GenBank/DDBJ databases">
        <authorList>
            <person name="de Groot N.N."/>
        </authorList>
    </citation>
    <scope>NUCLEOTIDE SEQUENCE [LARGE SCALE GENOMIC DNA]</scope>
    <source>
        <strain evidence="3 4">DSM 23042</strain>
    </source>
</reference>
<protein>
    <submittedName>
        <fullName evidence="3">Uncharacterized protein</fullName>
    </submittedName>
</protein>
<dbReference type="STRING" id="641238.SAMN04490244_101116"/>
<feature type="transmembrane region" description="Helical" evidence="2">
    <location>
        <begin position="20"/>
        <end position="40"/>
    </location>
</feature>
<dbReference type="RefSeq" id="WP_092686844.1">
    <property type="nucleotide sequence ID" value="NZ_FOGU01000001.1"/>
</dbReference>
<gene>
    <name evidence="3" type="ORF">SAMN04490244_101116</name>
</gene>
<dbReference type="AlphaFoldDB" id="A0A1H9PDA1"/>
<feature type="transmembrane region" description="Helical" evidence="2">
    <location>
        <begin position="72"/>
        <end position="90"/>
    </location>
</feature>
<keyword evidence="2" id="KW-0812">Transmembrane</keyword>
<evidence type="ECO:0000313" key="4">
    <source>
        <dbReference type="Proteomes" id="UP000198885"/>
    </source>
</evidence>
<name>A0A1H9PDA1_9RHOB</name>
<accession>A0A1H9PDA1</accession>
<evidence type="ECO:0000313" key="3">
    <source>
        <dbReference type="EMBL" id="SER45779.1"/>
    </source>
</evidence>
<keyword evidence="2" id="KW-1133">Transmembrane helix</keyword>
<keyword evidence="2" id="KW-0472">Membrane</keyword>
<sequence length="165" mass="17016">MPFPSHADPRLRRTLTGVRILIASCFLAATGLIGDASLSLSNLADMPVATAELVVGTAVYAAAIATMLGCMLRLAAVALALLVVVSALGLPAEGMAGLWNDAALSVAVALISIAPQPWAKPTATFRSSRGTDRRPPAGRHRTLSSLAEAGDSAEDRNIFHDVTTA</sequence>
<feature type="region of interest" description="Disordered" evidence="1">
    <location>
        <begin position="121"/>
        <end position="150"/>
    </location>
</feature>
<keyword evidence="4" id="KW-1185">Reference proteome</keyword>
<dbReference type="Proteomes" id="UP000198885">
    <property type="component" value="Unassembled WGS sequence"/>
</dbReference>
<evidence type="ECO:0000256" key="2">
    <source>
        <dbReference type="SAM" id="Phobius"/>
    </source>
</evidence>
<feature type="transmembrane region" description="Helical" evidence="2">
    <location>
        <begin position="46"/>
        <end position="65"/>
    </location>
</feature>
<evidence type="ECO:0000256" key="1">
    <source>
        <dbReference type="SAM" id="MobiDB-lite"/>
    </source>
</evidence>
<dbReference type="EMBL" id="FOGU01000001">
    <property type="protein sequence ID" value="SER45779.1"/>
    <property type="molecule type" value="Genomic_DNA"/>
</dbReference>
<organism evidence="3 4">
    <name type="scientific">Tranquillimonas rosea</name>
    <dbReference type="NCBI Taxonomy" id="641238"/>
    <lineage>
        <taxon>Bacteria</taxon>
        <taxon>Pseudomonadati</taxon>
        <taxon>Pseudomonadota</taxon>
        <taxon>Alphaproteobacteria</taxon>
        <taxon>Rhodobacterales</taxon>
        <taxon>Roseobacteraceae</taxon>
        <taxon>Tranquillimonas</taxon>
    </lineage>
</organism>